<keyword evidence="1" id="KW-0732">Signal</keyword>
<feature type="signal peptide" evidence="1">
    <location>
        <begin position="1"/>
        <end position="22"/>
    </location>
</feature>
<dbReference type="EMBL" id="CT573071">
    <property type="protein sequence ID" value="CAJ75170.1"/>
    <property type="molecule type" value="Genomic_DNA"/>
</dbReference>
<evidence type="ECO:0000256" key="1">
    <source>
        <dbReference type="SAM" id="SignalP"/>
    </source>
</evidence>
<feature type="chain" id="PRO_5004195787" evidence="1">
    <location>
        <begin position="23"/>
        <end position="112"/>
    </location>
</feature>
<protein>
    <submittedName>
        <fullName evidence="2">Uncharacterized protein</fullName>
    </submittedName>
</protein>
<gene>
    <name evidence="2" type="ORF">kuste4408</name>
</gene>
<reference evidence="2" key="2">
    <citation type="submission" date="2006-01" db="EMBL/GenBank/DDBJ databases">
        <authorList>
            <person name="Genoscope"/>
        </authorList>
    </citation>
    <scope>NUCLEOTIDE SEQUENCE</scope>
</reference>
<dbReference type="AlphaFoldDB" id="Q1Q572"/>
<accession>Q1Q572</accession>
<proteinExistence type="predicted"/>
<evidence type="ECO:0000313" key="2">
    <source>
        <dbReference type="EMBL" id="CAJ75170.1"/>
    </source>
</evidence>
<organism evidence="2">
    <name type="scientific">Kuenenia stuttgartiensis</name>
    <dbReference type="NCBI Taxonomy" id="174633"/>
    <lineage>
        <taxon>Bacteria</taxon>
        <taxon>Pseudomonadati</taxon>
        <taxon>Planctomycetota</taxon>
        <taxon>Candidatus Brocadiia</taxon>
        <taxon>Candidatus Brocadiales</taxon>
        <taxon>Candidatus Brocadiaceae</taxon>
        <taxon>Candidatus Kuenenia</taxon>
    </lineage>
</organism>
<sequence>MILFRCCLLGISMFLMNGNSTMKDTDNNTQTAELVEKEGRISVLAIDEIDPITKEFRGKFITYLQLETGKRFILEPFSKTHFVPLQPNTKVKVFGVMKDKKILYKKIVYLND</sequence>
<name>Q1Q572_KUEST</name>
<reference evidence="2" key="1">
    <citation type="journal article" date="2006" name="Nature">
        <title>Deciphering the evolution and metabolism of an anammox bacterium from a community genome.</title>
        <authorList>
            <person name="Strous M."/>
            <person name="Pelletier E."/>
            <person name="Mangenot S."/>
            <person name="Rattei T."/>
            <person name="Lehner A."/>
            <person name="Taylor M.W."/>
            <person name="Horn M."/>
            <person name="Daims H."/>
            <person name="Bartol-Mavel D."/>
            <person name="Wincker P."/>
            <person name="Barbe V."/>
            <person name="Fonknechten N."/>
            <person name="Vallenet D."/>
            <person name="Segurens B."/>
            <person name="Schenowitz-Truong C."/>
            <person name="Medigue C."/>
            <person name="Collingro A."/>
            <person name="Snel B."/>
            <person name="Dutilh B.E."/>
            <person name="OpDenCamp H.J.M."/>
            <person name="vanDerDrift C."/>
            <person name="Cirpus I."/>
            <person name="vanDePas-Schoonen K.T."/>
            <person name="Harhangi H.R."/>
            <person name="vanNiftrik L."/>
            <person name="Schmid M."/>
            <person name="Keltjens J."/>
            <person name="vanDeVossenberg J."/>
            <person name="Kartal B."/>
            <person name="Meier H."/>
            <person name="Frishman D."/>
            <person name="Huynen M.A."/>
            <person name="Mewes H."/>
            <person name="Weissenbach J."/>
            <person name="Jetten M.S.M."/>
            <person name="Wagner M."/>
            <person name="LePaslier D."/>
        </authorList>
    </citation>
    <scope>NUCLEOTIDE SEQUENCE</scope>
</reference>